<feature type="compositionally biased region" description="Basic residues" evidence="1">
    <location>
        <begin position="243"/>
        <end position="255"/>
    </location>
</feature>
<name>A0A369JMJ5_HYPMA</name>
<organism evidence="2 3">
    <name type="scientific">Hypsizygus marmoreus</name>
    <name type="common">White beech mushroom</name>
    <name type="synonym">Agaricus marmoreus</name>
    <dbReference type="NCBI Taxonomy" id="39966"/>
    <lineage>
        <taxon>Eukaryota</taxon>
        <taxon>Fungi</taxon>
        <taxon>Dikarya</taxon>
        <taxon>Basidiomycota</taxon>
        <taxon>Agaricomycotina</taxon>
        <taxon>Agaricomycetes</taxon>
        <taxon>Agaricomycetidae</taxon>
        <taxon>Agaricales</taxon>
        <taxon>Tricholomatineae</taxon>
        <taxon>Lyophyllaceae</taxon>
        <taxon>Hypsizygus</taxon>
    </lineage>
</organism>
<proteinExistence type="predicted"/>
<accession>A0A369JMJ5</accession>
<dbReference type="EMBL" id="LUEZ02000054">
    <property type="protein sequence ID" value="RDB21615.1"/>
    <property type="molecule type" value="Genomic_DNA"/>
</dbReference>
<dbReference type="AlphaFoldDB" id="A0A369JMJ5"/>
<dbReference type="Proteomes" id="UP000076154">
    <property type="component" value="Unassembled WGS sequence"/>
</dbReference>
<keyword evidence="3" id="KW-1185">Reference proteome</keyword>
<feature type="compositionally biased region" description="Basic and acidic residues" evidence="1">
    <location>
        <begin position="205"/>
        <end position="233"/>
    </location>
</feature>
<gene>
    <name evidence="2" type="ORF">Hypma_011191</name>
</gene>
<protein>
    <submittedName>
        <fullName evidence="2">Uncharacterized protein</fullName>
    </submittedName>
</protein>
<reference evidence="2" key="1">
    <citation type="submission" date="2018-04" db="EMBL/GenBank/DDBJ databases">
        <title>Whole genome sequencing of Hypsizygus marmoreus.</title>
        <authorList>
            <person name="Choi I.-G."/>
            <person name="Min B."/>
            <person name="Kim J.-G."/>
            <person name="Kim S."/>
            <person name="Oh Y.-L."/>
            <person name="Kong W.-S."/>
            <person name="Park H."/>
            <person name="Jeong J."/>
            <person name="Song E.-S."/>
        </authorList>
    </citation>
    <scope>NUCLEOTIDE SEQUENCE [LARGE SCALE GENOMIC DNA]</scope>
    <source>
        <strain evidence="2">51987-8</strain>
    </source>
</reference>
<feature type="region of interest" description="Disordered" evidence="1">
    <location>
        <begin position="205"/>
        <end position="255"/>
    </location>
</feature>
<dbReference type="InParanoid" id="A0A369JMJ5"/>
<evidence type="ECO:0000256" key="1">
    <source>
        <dbReference type="SAM" id="MobiDB-lite"/>
    </source>
</evidence>
<evidence type="ECO:0000313" key="2">
    <source>
        <dbReference type="EMBL" id="RDB21615.1"/>
    </source>
</evidence>
<sequence>MNTDTVTWPKTASSENKLHNTFQIQFSLSEHDGTLKVMAHNLLGGEGPYHWIDAPMFMGRILEQMFWRQWIMGLLYQRGERGDRDVVLKLYLRYLEVVLDKLWIILRTKPSITEIPPHILQWMRIDSSVKRHSTWRIAEWEEWEGRKVKDVKVSVEDWLESLQDFPCQAIMQEYNWAWIDVPLAIMEVCLSKMEDWLKKEELPVKGKGKEVKRKDSVQEGRRKRKREGEGEGEGKDEEESRDGKRKLKKSQNHSS</sequence>
<evidence type="ECO:0000313" key="3">
    <source>
        <dbReference type="Proteomes" id="UP000076154"/>
    </source>
</evidence>
<comment type="caution">
    <text evidence="2">The sequence shown here is derived from an EMBL/GenBank/DDBJ whole genome shotgun (WGS) entry which is preliminary data.</text>
</comment>